<dbReference type="STRING" id="6412.T1G114"/>
<dbReference type="EMBL" id="AMQM01002801">
    <property type="status" value="NOT_ANNOTATED_CDS"/>
    <property type="molecule type" value="Genomic_DNA"/>
</dbReference>
<evidence type="ECO:0000313" key="2">
    <source>
        <dbReference type="EnsemblMetazoa" id="HelroP72533"/>
    </source>
</evidence>
<evidence type="ECO:0000313" key="3">
    <source>
        <dbReference type="Proteomes" id="UP000015101"/>
    </source>
</evidence>
<dbReference type="OrthoDB" id="20872at2759"/>
<dbReference type="CTD" id="20214762"/>
<dbReference type="RefSeq" id="XP_009011273.1">
    <property type="nucleotide sequence ID" value="XM_009013025.1"/>
</dbReference>
<dbReference type="KEGG" id="hro:HELRODRAFT_72533"/>
<reference evidence="3" key="1">
    <citation type="submission" date="2012-12" db="EMBL/GenBank/DDBJ databases">
        <authorList>
            <person name="Hellsten U."/>
            <person name="Grimwood J."/>
            <person name="Chapman J.A."/>
            <person name="Shapiro H."/>
            <person name="Aerts A."/>
            <person name="Otillar R.P."/>
            <person name="Terry A.Y."/>
            <person name="Boore J.L."/>
            <person name="Simakov O."/>
            <person name="Marletaz F."/>
            <person name="Cho S.-J."/>
            <person name="Edsinger-Gonzales E."/>
            <person name="Havlak P."/>
            <person name="Kuo D.-H."/>
            <person name="Larsson T."/>
            <person name="Lv J."/>
            <person name="Arendt D."/>
            <person name="Savage R."/>
            <person name="Osoegawa K."/>
            <person name="de Jong P."/>
            <person name="Lindberg D.R."/>
            <person name="Seaver E.C."/>
            <person name="Weisblat D.A."/>
            <person name="Putnam N.H."/>
            <person name="Grigoriev I.V."/>
            <person name="Rokhsar D.S."/>
        </authorList>
    </citation>
    <scope>NUCLEOTIDE SEQUENCE</scope>
</reference>
<keyword evidence="3" id="KW-1185">Reference proteome</keyword>
<reference evidence="2" key="3">
    <citation type="submission" date="2015-06" db="UniProtKB">
        <authorList>
            <consortium name="EnsemblMetazoa"/>
        </authorList>
    </citation>
    <scope>IDENTIFICATION</scope>
</reference>
<dbReference type="EMBL" id="KB095858">
    <property type="protein sequence ID" value="ESO11004.1"/>
    <property type="molecule type" value="Genomic_DNA"/>
</dbReference>
<evidence type="ECO:0000313" key="1">
    <source>
        <dbReference type="EMBL" id="ESO11004.1"/>
    </source>
</evidence>
<protein>
    <submittedName>
        <fullName evidence="1 2">Uncharacterized protein</fullName>
    </submittedName>
</protein>
<dbReference type="Proteomes" id="UP000015101">
    <property type="component" value="Unassembled WGS sequence"/>
</dbReference>
<dbReference type="HOGENOM" id="CLU_2446955_0_0_1"/>
<dbReference type="eggNOG" id="KOG4177">
    <property type="taxonomic scope" value="Eukaryota"/>
</dbReference>
<reference evidence="1 3" key="2">
    <citation type="journal article" date="2013" name="Nature">
        <title>Insights into bilaterian evolution from three spiralian genomes.</title>
        <authorList>
            <person name="Simakov O."/>
            <person name="Marletaz F."/>
            <person name="Cho S.J."/>
            <person name="Edsinger-Gonzales E."/>
            <person name="Havlak P."/>
            <person name="Hellsten U."/>
            <person name="Kuo D.H."/>
            <person name="Larsson T."/>
            <person name="Lv J."/>
            <person name="Arendt D."/>
            <person name="Savage R."/>
            <person name="Osoegawa K."/>
            <person name="de Jong P."/>
            <person name="Grimwood J."/>
            <person name="Chapman J.A."/>
            <person name="Shapiro H."/>
            <person name="Aerts A."/>
            <person name="Otillar R.P."/>
            <person name="Terry A.Y."/>
            <person name="Boore J.L."/>
            <person name="Grigoriev I.V."/>
            <person name="Lindberg D.R."/>
            <person name="Seaver E.C."/>
            <person name="Weisblat D.A."/>
            <person name="Putnam N.H."/>
            <person name="Rokhsar D.S."/>
        </authorList>
    </citation>
    <scope>NUCLEOTIDE SEQUENCE</scope>
</reference>
<name>T1G114_HELRO</name>
<organism evidence="2 3">
    <name type="scientific">Helobdella robusta</name>
    <name type="common">Californian leech</name>
    <dbReference type="NCBI Taxonomy" id="6412"/>
    <lineage>
        <taxon>Eukaryota</taxon>
        <taxon>Metazoa</taxon>
        <taxon>Spiralia</taxon>
        <taxon>Lophotrochozoa</taxon>
        <taxon>Annelida</taxon>
        <taxon>Clitellata</taxon>
        <taxon>Hirudinea</taxon>
        <taxon>Rhynchobdellida</taxon>
        <taxon>Glossiphoniidae</taxon>
        <taxon>Helobdella</taxon>
    </lineage>
</organism>
<proteinExistence type="predicted"/>
<dbReference type="AlphaFoldDB" id="T1G114"/>
<dbReference type="InParanoid" id="T1G114"/>
<gene>
    <name evidence="2" type="primary">20214762</name>
    <name evidence="1" type="ORF">HELRODRAFT_72533</name>
</gene>
<dbReference type="EnsemblMetazoa" id="HelroT72533">
    <property type="protein sequence ID" value="HelroP72533"/>
    <property type="gene ID" value="HelroG72533"/>
</dbReference>
<dbReference type="GeneID" id="20214762"/>
<accession>T1G114</accession>
<sequence length="90" mass="10160">NGQSAMSIAQRLGYISVVELLRHVTKQPEVIPSVDEKYKVVVPEVMQEAAMSDSEDEGGTSHQSLIYSLLYLNFTTKPSYNSFSQFYPFH</sequence>